<sequence>MRCADIGFVEKRRWPNTMSYENSLEEQKRRIFEIIKHNDLCTMTKIRECNNKIEILPPQKISALTHRLIKEGKVIMVSDGTRFPKFSVKK</sequence>
<keyword evidence="2" id="KW-1185">Reference proteome</keyword>
<evidence type="ECO:0000313" key="1">
    <source>
        <dbReference type="EMBL" id="SCP95377.1"/>
    </source>
</evidence>
<dbReference type="AlphaFoldDB" id="A0A1D3TPI8"/>
<accession>A0A1D3TPI8</accession>
<dbReference type="STRING" id="1619234.SAMN05421730_1001519"/>
<dbReference type="EMBL" id="FMKA01000001">
    <property type="protein sequence ID" value="SCP95377.1"/>
    <property type="molecule type" value="Genomic_DNA"/>
</dbReference>
<reference evidence="1 2" key="1">
    <citation type="submission" date="2016-09" db="EMBL/GenBank/DDBJ databases">
        <authorList>
            <person name="Capua I."/>
            <person name="De Benedictis P."/>
            <person name="Joannis T."/>
            <person name="Lombin L.H."/>
            <person name="Cattoli G."/>
        </authorList>
    </citation>
    <scope>NUCLEOTIDE SEQUENCE [LARGE SCALE GENOMIC DNA]</scope>
    <source>
        <strain evidence="1 2">GluBS11</strain>
    </source>
</reference>
<evidence type="ECO:0000313" key="2">
    <source>
        <dbReference type="Proteomes" id="UP000199315"/>
    </source>
</evidence>
<proteinExistence type="predicted"/>
<organism evidence="1 2">
    <name type="scientific">Anaerobium acetethylicum</name>
    <dbReference type="NCBI Taxonomy" id="1619234"/>
    <lineage>
        <taxon>Bacteria</taxon>
        <taxon>Bacillati</taxon>
        <taxon>Bacillota</taxon>
        <taxon>Clostridia</taxon>
        <taxon>Lachnospirales</taxon>
        <taxon>Lachnospiraceae</taxon>
        <taxon>Anaerobium</taxon>
    </lineage>
</organism>
<gene>
    <name evidence="1" type="ORF">SAMN05421730_1001519</name>
</gene>
<name>A0A1D3TPI8_9FIRM</name>
<protein>
    <submittedName>
        <fullName evidence="1">Uncharacterized protein</fullName>
    </submittedName>
</protein>
<dbReference type="Proteomes" id="UP000199315">
    <property type="component" value="Unassembled WGS sequence"/>
</dbReference>